<dbReference type="CDD" id="cd02007">
    <property type="entry name" value="TPP_DXS"/>
    <property type="match status" value="1"/>
</dbReference>
<dbReference type="Pfam" id="PF02779">
    <property type="entry name" value="Transket_pyr"/>
    <property type="match status" value="1"/>
</dbReference>
<comment type="cofactor">
    <cofactor evidence="10">
        <name>Mg(2+)</name>
        <dbReference type="ChEBI" id="CHEBI:18420"/>
    </cofactor>
    <text evidence="10">Binds 1 Mg(2+) ion per subunit.</text>
</comment>
<evidence type="ECO:0000313" key="12">
    <source>
        <dbReference type="EMBL" id="HGE78445.1"/>
    </source>
</evidence>
<feature type="binding site" evidence="10">
    <location>
        <position position="71"/>
    </location>
    <ligand>
        <name>thiamine diphosphate</name>
        <dbReference type="ChEBI" id="CHEBI:58937"/>
    </ligand>
</feature>
<keyword evidence="4 10" id="KW-0808">Transferase</keyword>
<comment type="pathway">
    <text evidence="1 10">Metabolic intermediate biosynthesis; 1-deoxy-D-xylulose 5-phosphate biosynthesis; 1-deoxy-D-xylulose 5-phosphate from D-glyceraldehyde 3-phosphate and pyruvate: step 1/1.</text>
</comment>
<dbReference type="InterPro" id="IPR033248">
    <property type="entry name" value="Transketolase_C"/>
</dbReference>
<evidence type="ECO:0000256" key="3">
    <source>
        <dbReference type="ARBA" id="ARBA00011738"/>
    </source>
</evidence>
<comment type="subunit">
    <text evidence="3 10">Homodimer.</text>
</comment>
<dbReference type="NCBIfam" id="NF003933">
    <property type="entry name" value="PRK05444.2-2"/>
    <property type="match status" value="1"/>
</dbReference>
<feature type="binding site" evidence="10">
    <location>
        <position position="172"/>
    </location>
    <ligand>
        <name>thiamine diphosphate</name>
        <dbReference type="ChEBI" id="CHEBI:58937"/>
    </ligand>
</feature>
<dbReference type="GO" id="GO:0009228">
    <property type="term" value="P:thiamine biosynthetic process"/>
    <property type="evidence" value="ECO:0007669"/>
    <property type="project" value="UniProtKB-UniRule"/>
</dbReference>
<reference evidence="12" key="1">
    <citation type="journal article" date="2020" name="mSystems">
        <title>Genome- and Community-Level Interaction Insights into Carbon Utilization and Element Cycling Functions of Hydrothermarchaeota in Hydrothermal Sediment.</title>
        <authorList>
            <person name="Zhou Z."/>
            <person name="Liu Y."/>
            <person name="Xu W."/>
            <person name="Pan J."/>
            <person name="Luo Z.H."/>
            <person name="Li M."/>
        </authorList>
    </citation>
    <scope>NUCLEOTIDE SEQUENCE [LARGE SCALE GENOMIC DNA]</scope>
    <source>
        <strain evidence="12">SpSt-961</strain>
    </source>
</reference>
<feature type="binding site" evidence="10">
    <location>
        <begin position="144"/>
        <end position="145"/>
    </location>
    <ligand>
        <name>thiamine diphosphate</name>
        <dbReference type="ChEBI" id="CHEBI:58937"/>
    </ligand>
</feature>
<keyword evidence="9 10" id="KW-0414">Isoprene biosynthesis</keyword>
<feature type="binding site" evidence="10">
    <location>
        <position position="172"/>
    </location>
    <ligand>
        <name>Mg(2+)</name>
        <dbReference type="ChEBI" id="CHEBI:18420"/>
    </ligand>
</feature>
<accession>A0A7V3VUW6</accession>
<dbReference type="InterPro" id="IPR005477">
    <property type="entry name" value="Dxylulose-5-P_synthase"/>
</dbReference>
<dbReference type="EMBL" id="DTOZ01000144">
    <property type="protein sequence ID" value="HGE78445.1"/>
    <property type="molecule type" value="Genomic_DNA"/>
</dbReference>
<comment type="caution">
    <text evidence="12">The sequence shown here is derived from an EMBL/GenBank/DDBJ whole genome shotgun (WGS) entry which is preliminary data.</text>
</comment>
<dbReference type="GO" id="GO:0008661">
    <property type="term" value="F:1-deoxy-D-xylulose-5-phosphate synthase activity"/>
    <property type="evidence" value="ECO:0007669"/>
    <property type="project" value="UniProtKB-UniRule"/>
</dbReference>
<sequence length="617" mass="68781">MLEKINSPNDLKNFSVEELQILAREIRDKIIETVSKNGGHLAPSLGVVELTLAIYHVFDAERDKIIWDVGHQTYAQKLITGRRESFSTLRTYKGISGFPKREESKYDHFNTGHSSTSLSAAAGFAIARDFKNENYNIISVIGDGSLGAGMAFEALNYIGQVKKDVIVILNDNERSIGETVGALSQYLTKIITTRTYNRFRDDLWVFFGKFPPYIRDRARNFAKRIQEGMKGLYSPSVIFEELGFRYIGPLNGHRLNELIHTFSRVKEMRGPRLIHVVTKKGKGYKIAEESPEKFHGIGPFNIQTGEELQKSNSYTKVFGETLIKLAEENEKIIAITAGMCLGTGLKEFSLRFPERFFDVGICEQHAVTMASALALEGYIPICAIYSTFLQRAYDQIIHDVCLQKAPVIFVIDRAGLVGEDGPTHHGPFDLSYLNCIPNIVISAPKDGEELVALLKTAVEYRKGPFAIRYPKASCPPPKRFDVNPVEIGKWEILIEGREIAVIACGAMVELCRGAIPILKGKNIEPFLINARFIKPIDYTLLDALISSLKKIFIFEENSVIGGLGSSVCSYVNNKGVQVKIHTLGLPDRFIEHGPRDTLLSNLGLDTKSIADKIIGSL</sequence>
<dbReference type="GO" id="GO:0000287">
    <property type="term" value="F:magnesium ion binding"/>
    <property type="evidence" value="ECO:0007669"/>
    <property type="project" value="UniProtKB-UniRule"/>
</dbReference>
<evidence type="ECO:0000256" key="1">
    <source>
        <dbReference type="ARBA" id="ARBA00004980"/>
    </source>
</evidence>
<evidence type="ECO:0000259" key="11">
    <source>
        <dbReference type="SMART" id="SM00861"/>
    </source>
</evidence>
<dbReference type="AlphaFoldDB" id="A0A7V3VUW6"/>
<evidence type="ECO:0000256" key="9">
    <source>
        <dbReference type="ARBA" id="ARBA00023229"/>
    </source>
</evidence>
<dbReference type="SUPFAM" id="SSF52922">
    <property type="entry name" value="TK C-terminal domain-like"/>
    <property type="match status" value="1"/>
</dbReference>
<dbReference type="GO" id="GO:0005829">
    <property type="term" value="C:cytosol"/>
    <property type="evidence" value="ECO:0007669"/>
    <property type="project" value="TreeGrafter"/>
</dbReference>
<evidence type="ECO:0000256" key="6">
    <source>
        <dbReference type="ARBA" id="ARBA00022842"/>
    </source>
</evidence>
<dbReference type="EC" id="2.2.1.7" evidence="10"/>
<comment type="function">
    <text evidence="10">Catalyzes the acyloin condensation reaction between C atoms 2 and 3 of pyruvate and glyceraldehyde 3-phosphate to yield 1-deoxy-D-xylulose-5-phosphate (DXP).</text>
</comment>
<evidence type="ECO:0000256" key="4">
    <source>
        <dbReference type="ARBA" id="ARBA00022679"/>
    </source>
</evidence>
<comment type="similarity">
    <text evidence="2 10">Belongs to the transketolase family. DXPS subfamily.</text>
</comment>
<feature type="binding site" evidence="10">
    <location>
        <position position="143"/>
    </location>
    <ligand>
        <name>Mg(2+)</name>
        <dbReference type="ChEBI" id="CHEBI:18420"/>
    </ligand>
</feature>
<comment type="cofactor">
    <cofactor evidence="10">
        <name>thiamine diphosphate</name>
        <dbReference type="ChEBI" id="CHEBI:58937"/>
    </cofactor>
    <text evidence="10">Binds 1 thiamine pyrophosphate per subunit.</text>
</comment>
<evidence type="ECO:0000256" key="7">
    <source>
        <dbReference type="ARBA" id="ARBA00022977"/>
    </source>
</evidence>
<dbReference type="PANTHER" id="PTHR43322">
    <property type="entry name" value="1-D-DEOXYXYLULOSE 5-PHOSPHATE SYNTHASE-RELATED"/>
    <property type="match status" value="1"/>
</dbReference>
<dbReference type="InterPro" id="IPR049557">
    <property type="entry name" value="Transketolase_CS"/>
</dbReference>
<dbReference type="UniPathway" id="UPA00064">
    <property type="reaction ID" value="UER00091"/>
</dbReference>
<evidence type="ECO:0000256" key="10">
    <source>
        <dbReference type="HAMAP-Rule" id="MF_00315"/>
    </source>
</evidence>
<dbReference type="GO" id="GO:0016114">
    <property type="term" value="P:terpenoid biosynthetic process"/>
    <property type="evidence" value="ECO:0007669"/>
    <property type="project" value="UniProtKB-UniRule"/>
</dbReference>
<gene>
    <name evidence="10 12" type="primary">dxs</name>
    <name evidence="12" type="ORF">ENX68_05545</name>
</gene>
<dbReference type="PANTHER" id="PTHR43322:SF5">
    <property type="entry name" value="1-DEOXY-D-XYLULOSE-5-PHOSPHATE SYNTHASE, CHLOROPLASTIC"/>
    <property type="match status" value="1"/>
</dbReference>
<dbReference type="CDD" id="cd07033">
    <property type="entry name" value="TPP_PYR_DXS_TK_like"/>
    <property type="match status" value="1"/>
</dbReference>
<feature type="binding site" evidence="10">
    <location>
        <begin position="112"/>
        <end position="114"/>
    </location>
    <ligand>
        <name>thiamine diphosphate</name>
        <dbReference type="ChEBI" id="CHEBI:58937"/>
    </ligand>
</feature>
<dbReference type="SMART" id="SM00861">
    <property type="entry name" value="Transket_pyr"/>
    <property type="match status" value="1"/>
</dbReference>
<dbReference type="FunFam" id="3.40.50.970:FF:000005">
    <property type="entry name" value="1-deoxy-D-xylulose-5-phosphate synthase"/>
    <property type="match status" value="1"/>
</dbReference>
<proteinExistence type="inferred from homology"/>
<feature type="binding site" evidence="10">
    <location>
        <position position="284"/>
    </location>
    <ligand>
        <name>thiamine diphosphate</name>
        <dbReference type="ChEBI" id="CHEBI:58937"/>
    </ligand>
</feature>
<keyword evidence="8 10" id="KW-0786">Thiamine pyrophosphate</keyword>
<comment type="catalytic activity">
    <reaction evidence="10">
        <text>D-glyceraldehyde 3-phosphate + pyruvate + H(+) = 1-deoxy-D-xylulose 5-phosphate + CO2</text>
        <dbReference type="Rhea" id="RHEA:12605"/>
        <dbReference type="ChEBI" id="CHEBI:15361"/>
        <dbReference type="ChEBI" id="CHEBI:15378"/>
        <dbReference type="ChEBI" id="CHEBI:16526"/>
        <dbReference type="ChEBI" id="CHEBI:57792"/>
        <dbReference type="ChEBI" id="CHEBI:59776"/>
        <dbReference type="EC" id="2.2.1.7"/>
    </reaction>
</comment>
<evidence type="ECO:0000256" key="5">
    <source>
        <dbReference type="ARBA" id="ARBA00022723"/>
    </source>
</evidence>
<feature type="domain" description="Transketolase-like pyrimidine-binding" evidence="11">
    <location>
        <begin position="312"/>
        <end position="477"/>
    </location>
</feature>
<dbReference type="HAMAP" id="MF_00315">
    <property type="entry name" value="DXP_synth"/>
    <property type="match status" value="1"/>
</dbReference>
<dbReference type="GO" id="GO:0030976">
    <property type="term" value="F:thiamine pyrophosphate binding"/>
    <property type="evidence" value="ECO:0007669"/>
    <property type="project" value="UniProtKB-UniRule"/>
</dbReference>
<dbReference type="SUPFAM" id="SSF52518">
    <property type="entry name" value="Thiamin diphosphate-binding fold (THDP-binding)"/>
    <property type="match status" value="2"/>
</dbReference>
<name>A0A7V3VUW6_UNCW3</name>
<dbReference type="InterPro" id="IPR005475">
    <property type="entry name" value="Transketolase-like_Pyr-bd"/>
</dbReference>
<dbReference type="InterPro" id="IPR009014">
    <property type="entry name" value="Transketo_C/PFOR_II"/>
</dbReference>
<dbReference type="InterPro" id="IPR029061">
    <property type="entry name" value="THDP-binding"/>
</dbReference>
<dbReference type="Pfam" id="PF13292">
    <property type="entry name" value="DXP_synthase_N"/>
    <property type="match status" value="1"/>
</dbReference>
<dbReference type="Gene3D" id="3.40.50.920">
    <property type="match status" value="1"/>
</dbReference>
<dbReference type="Pfam" id="PF02780">
    <property type="entry name" value="Transketolase_C"/>
    <property type="match status" value="1"/>
</dbReference>
<evidence type="ECO:0000256" key="2">
    <source>
        <dbReference type="ARBA" id="ARBA00011081"/>
    </source>
</evidence>
<dbReference type="GO" id="GO:0019288">
    <property type="term" value="P:isopentenyl diphosphate biosynthetic process, methylerythritol 4-phosphate pathway"/>
    <property type="evidence" value="ECO:0007669"/>
    <property type="project" value="TreeGrafter"/>
</dbReference>
<dbReference type="Gene3D" id="3.40.50.970">
    <property type="match status" value="2"/>
</dbReference>
<feature type="binding site" evidence="10">
    <location>
        <position position="363"/>
    </location>
    <ligand>
        <name>thiamine diphosphate</name>
        <dbReference type="ChEBI" id="CHEBI:58937"/>
    </ligand>
</feature>
<keyword evidence="6 10" id="KW-0460">Magnesium</keyword>
<evidence type="ECO:0000256" key="8">
    <source>
        <dbReference type="ARBA" id="ARBA00023052"/>
    </source>
</evidence>
<keyword evidence="5 10" id="KW-0479">Metal-binding</keyword>
<keyword evidence="7 10" id="KW-0784">Thiamine biosynthesis</keyword>
<dbReference type="NCBIfam" id="TIGR00204">
    <property type="entry name" value="dxs"/>
    <property type="match status" value="1"/>
</dbReference>
<organism evidence="12">
    <name type="scientific">candidate division WOR-3 bacterium</name>
    <dbReference type="NCBI Taxonomy" id="2052148"/>
    <lineage>
        <taxon>Bacteria</taxon>
        <taxon>Bacteria division WOR-3</taxon>
    </lineage>
</organism>
<dbReference type="PROSITE" id="PS00801">
    <property type="entry name" value="TRANSKETOLASE_1"/>
    <property type="match status" value="1"/>
</dbReference>
<protein>
    <recommendedName>
        <fullName evidence="10">1-deoxy-D-xylulose-5-phosphate synthase</fullName>
        <ecNumber evidence="10">2.2.1.7</ecNumber>
    </recommendedName>
    <alternativeName>
        <fullName evidence="10">1-deoxyxylulose-5-phosphate synthase</fullName>
        <shortName evidence="10">DXP synthase</shortName>
        <shortName evidence="10">DXPS</shortName>
    </alternativeName>
</protein>